<evidence type="ECO:0000256" key="1">
    <source>
        <dbReference type="ARBA" id="ARBA00022603"/>
    </source>
</evidence>
<protein>
    <recommendedName>
        <fullName evidence="5">Rubisco LSMT substrate-binding domain-containing protein</fullName>
    </recommendedName>
</protein>
<evidence type="ECO:0000256" key="2">
    <source>
        <dbReference type="ARBA" id="ARBA00022679"/>
    </source>
</evidence>
<dbReference type="Gene3D" id="3.90.1410.10">
    <property type="entry name" value="set domain protein methyltransferase, domain 1"/>
    <property type="match status" value="1"/>
</dbReference>
<dbReference type="Gene3D" id="3.90.1420.10">
    <property type="entry name" value="Rubisco LSMT, substrate-binding domain"/>
    <property type="match status" value="1"/>
</dbReference>
<dbReference type="EMBL" id="BRXY01000298">
    <property type="protein sequence ID" value="GMH85032.1"/>
    <property type="molecule type" value="Genomic_DNA"/>
</dbReference>
<keyword evidence="7" id="KW-1185">Reference proteome</keyword>
<dbReference type="PANTHER" id="PTHR13271:SF137">
    <property type="entry name" value="SET DOMAIN-CONTAINING PROTEIN"/>
    <property type="match status" value="1"/>
</dbReference>
<dbReference type="OrthoDB" id="341421at2759"/>
<reference evidence="7" key="1">
    <citation type="journal article" date="2023" name="Commun. Biol.">
        <title>Genome analysis of Parmales, the sister group of diatoms, reveals the evolutionary specialization of diatoms from phago-mixotrophs to photoautotrophs.</title>
        <authorList>
            <person name="Ban H."/>
            <person name="Sato S."/>
            <person name="Yoshikawa S."/>
            <person name="Yamada K."/>
            <person name="Nakamura Y."/>
            <person name="Ichinomiya M."/>
            <person name="Sato N."/>
            <person name="Blanc-Mathieu R."/>
            <person name="Endo H."/>
            <person name="Kuwata A."/>
            <person name="Ogata H."/>
        </authorList>
    </citation>
    <scope>NUCLEOTIDE SEQUENCE [LARGE SCALE GENOMIC DNA]</scope>
    <source>
        <strain evidence="7">NIES 3701</strain>
    </source>
</reference>
<evidence type="ECO:0000259" key="5">
    <source>
        <dbReference type="Pfam" id="PF09273"/>
    </source>
</evidence>
<dbReference type="PANTHER" id="PTHR13271">
    <property type="entry name" value="UNCHARACTERIZED PUTATIVE METHYLTRANSFERASE"/>
    <property type="match status" value="1"/>
</dbReference>
<accession>A0A9W7B714</accession>
<dbReference type="InterPro" id="IPR036464">
    <property type="entry name" value="Rubisco_LSMT_subst-bd_sf"/>
</dbReference>
<dbReference type="GO" id="GO:0016279">
    <property type="term" value="F:protein-lysine N-methyltransferase activity"/>
    <property type="evidence" value="ECO:0007669"/>
    <property type="project" value="TreeGrafter"/>
</dbReference>
<keyword evidence="2" id="KW-0808">Transferase</keyword>
<keyword evidence="3" id="KW-0949">S-adenosyl-L-methionine</keyword>
<evidence type="ECO:0000256" key="4">
    <source>
        <dbReference type="SAM" id="MobiDB-lite"/>
    </source>
</evidence>
<gene>
    <name evidence="6" type="ORF">TrST_g12841</name>
</gene>
<dbReference type="Pfam" id="PF09273">
    <property type="entry name" value="Rubis-subs-bind"/>
    <property type="match status" value="1"/>
</dbReference>
<feature type="domain" description="Rubisco LSMT substrate-binding" evidence="5">
    <location>
        <begin position="315"/>
        <end position="431"/>
    </location>
</feature>
<evidence type="ECO:0000256" key="3">
    <source>
        <dbReference type="ARBA" id="ARBA00022691"/>
    </source>
</evidence>
<dbReference type="SUPFAM" id="SSF81822">
    <property type="entry name" value="RuBisCo LSMT C-terminal, substrate-binding domain"/>
    <property type="match status" value="1"/>
</dbReference>
<keyword evidence="1" id="KW-0489">Methyltransferase</keyword>
<dbReference type="InterPro" id="IPR050600">
    <property type="entry name" value="SETD3_SETD6_MTase"/>
</dbReference>
<dbReference type="InterPro" id="IPR046341">
    <property type="entry name" value="SET_dom_sf"/>
</dbReference>
<dbReference type="InterPro" id="IPR015353">
    <property type="entry name" value="Rubisco_LSMT_subst-bd"/>
</dbReference>
<feature type="compositionally biased region" description="Low complexity" evidence="4">
    <location>
        <begin position="1"/>
        <end position="13"/>
    </location>
</feature>
<evidence type="ECO:0000313" key="7">
    <source>
        <dbReference type="Proteomes" id="UP001165085"/>
    </source>
</evidence>
<dbReference type="SUPFAM" id="SSF82199">
    <property type="entry name" value="SET domain"/>
    <property type="match status" value="1"/>
</dbReference>
<dbReference type="GO" id="GO:0032259">
    <property type="term" value="P:methylation"/>
    <property type="evidence" value="ECO:0007669"/>
    <property type="project" value="UniProtKB-KW"/>
</dbReference>
<evidence type="ECO:0000313" key="6">
    <source>
        <dbReference type="EMBL" id="GMH85032.1"/>
    </source>
</evidence>
<sequence>MSSLTSSSPSAGGSPPPAADDPTSSLLTWLTASGCTSSVIFPSYLPHRTSLASSPIPSDAPILKVPFKCMICPPNCLRSPKDQLGITLKDMWVTGQLRGDTLLAFLISREVILGADSDFEPYIRFLREIEEPETIEVWEDEELEELKDEVIVKRSRLRLREQSGMHKRVLAQLSSHTPSLSLSPLTLDLHLWSWRILQSRAFGRRLPWTSLVPLADCLNHSNVCVRYKLEKDNEIVNPYEKYTHDPESGDFIMYPSKGNSYAEGEEVFNSYGRRSNSHLMLDYGFCLTDNEWESVTFVQRLYRPQEVTELYSKLKACLNRAGFNVVRNLKLNRTTFQKGLMFCRIVNLTEEEADELIKGGDGDGIEKCGTEKIECDVISKSNEVKALHAMLALLNTFDTSALEEDEKLLESEEVEGRLRAAIIYRTERMRIVKRAVDMCEEMLQRIERMESM</sequence>
<organism evidence="6 7">
    <name type="scientific">Triparma strigata</name>
    <dbReference type="NCBI Taxonomy" id="1606541"/>
    <lineage>
        <taxon>Eukaryota</taxon>
        <taxon>Sar</taxon>
        <taxon>Stramenopiles</taxon>
        <taxon>Ochrophyta</taxon>
        <taxon>Bolidophyceae</taxon>
        <taxon>Parmales</taxon>
        <taxon>Triparmaceae</taxon>
        <taxon>Triparma</taxon>
    </lineage>
</organism>
<feature type="region of interest" description="Disordered" evidence="4">
    <location>
        <begin position="1"/>
        <end position="23"/>
    </location>
</feature>
<dbReference type="Proteomes" id="UP001165085">
    <property type="component" value="Unassembled WGS sequence"/>
</dbReference>
<name>A0A9W7B714_9STRA</name>
<dbReference type="CDD" id="cd10527">
    <property type="entry name" value="SET_LSMT"/>
    <property type="match status" value="1"/>
</dbReference>
<proteinExistence type="predicted"/>
<dbReference type="AlphaFoldDB" id="A0A9W7B714"/>
<comment type="caution">
    <text evidence="6">The sequence shown here is derived from an EMBL/GenBank/DDBJ whole genome shotgun (WGS) entry which is preliminary data.</text>
</comment>